<accession>A0ABN7JFD9</accession>
<feature type="signal peptide" evidence="1">
    <location>
        <begin position="1"/>
        <end position="22"/>
    </location>
</feature>
<feature type="chain" id="PRO_5045593397" evidence="1">
    <location>
        <begin position="23"/>
        <end position="79"/>
    </location>
</feature>
<name>A0ABN7JFD9_9HYPH</name>
<comment type="caution">
    <text evidence="2">The sequence shown here is derived from an EMBL/GenBank/DDBJ whole genome shotgun (WGS) entry which is preliminary data.</text>
</comment>
<evidence type="ECO:0000256" key="1">
    <source>
        <dbReference type="SAM" id="SignalP"/>
    </source>
</evidence>
<proteinExistence type="predicted"/>
<evidence type="ECO:0000313" key="3">
    <source>
        <dbReference type="Proteomes" id="UP000606921"/>
    </source>
</evidence>
<evidence type="ECO:0000313" key="2">
    <source>
        <dbReference type="EMBL" id="CAD7026829.1"/>
    </source>
</evidence>
<dbReference type="EMBL" id="CABFWF030000006">
    <property type="protein sequence ID" value="CAD7026829.1"/>
    <property type="molecule type" value="Genomic_DNA"/>
</dbReference>
<sequence>MTKTFIGILAAGMIASASSAMAGDGEYYEGVAKRPADVVDQTRTGSIHDRGGIKFKTSRDNRLPFDGEGNYYEGAQRPN</sequence>
<organism evidence="2 3">
    <name type="scientific">Pseudorhizobium endolithicum</name>
    <dbReference type="NCBI Taxonomy" id="1191678"/>
    <lineage>
        <taxon>Bacteria</taxon>
        <taxon>Pseudomonadati</taxon>
        <taxon>Pseudomonadota</taxon>
        <taxon>Alphaproteobacteria</taxon>
        <taxon>Hyphomicrobiales</taxon>
        <taxon>Rhizobiaceae</taxon>
        <taxon>Rhizobium/Agrobacterium group</taxon>
        <taxon>Pseudorhizobium</taxon>
    </lineage>
</organism>
<dbReference type="Proteomes" id="UP000606921">
    <property type="component" value="Unassembled WGS sequence"/>
</dbReference>
<dbReference type="RefSeq" id="WP_142591596.1">
    <property type="nucleotide sequence ID" value="NZ_CABFWF030000006.1"/>
</dbReference>
<protein>
    <submittedName>
        <fullName evidence="2">Uncharacterized protein</fullName>
    </submittedName>
</protein>
<keyword evidence="3" id="KW-1185">Reference proteome</keyword>
<gene>
    <name evidence="2" type="ORF">REJC140_02423</name>
</gene>
<reference evidence="2 3" key="1">
    <citation type="submission" date="2020-11" db="EMBL/GenBank/DDBJ databases">
        <authorList>
            <person name="Lassalle F."/>
        </authorList>
    </citation>
    <scope>NUCLEOTIDE SEQUENCE [LARGE SCALE GENOMIC DNA]</scope>
    <source>
        <strain evidence="2 3">JC140</strain>
    </source>
</reference>
<keyword evidence="1" id="KW-0732">Signal</keyword>